<evidence type="ECO:0000256" key="7">
    <source>
        <dbReference type="ARBA" id="ARBA00023172"/>
    </source>
</evidence>
<evidence type="ECO:0000256" key="9">
    <source>
        <dbReference type="ARBA" id="ARBA00023242"/>
    </source>
</evidence>
<evidence type="ECO:0000259" key="11">
    <source>
        <dbReference type="PROSITE" id="PS50162"/>
    </source>
</evidence>
<keyword evidence="8" id="KW-0234">DNA repair</keyword>
<keyword evidence="13" id="KW-1185">Reference proteome</keyword>
<protein>
    <recommendedName>
        <fullName evidence="11">RecA family profile 1 domain-containing protein</fullName>
    </recommendedName>
</protein>
<feature type="domain" description="RecA family profile 1" evidence="11">
    <location>
        <begin position="80"/>
        <end position="258"/>
    </location>
</feature>
<sequence length="331" mass="35781">MVLLENLKLPSFTPAVRAFFAAEGIVTVEDFVLHDLHKFLAVAEQSPVSADVKEAVTEALSYLENLQEKWKGGLGLSQQGVRYLSLGCRSIDELLQGGIQEGTLTELVGASSTGKTQICMQAAACAAYNHQCSVIFVDTCGAFSSQRVAHMLGGILGSLLQVEDQRTELTSALKRIERIAVFDVFALLTFLQGIYDTLQAGAEKNRLRLLIIDSVSSVISPVLGGNHSQGHALMISVGQILKKLAARQRLAILITNHTVAGIGSHPRPALGGSWKAVPHTRLMLSHESPRSDIYRMSILKQTSMSCSKQTTFRIGKAGLLPSDTRENATEL</sequence>
<dbReference type="InterPro" id="IPR051988">
    <property type="entry name" value="HRR_RAD51_Paralog"/>
</dbReference>
<dbReference type="InterPro" id="IPR013632">
    <property type="entry name" value="Rad51_C"/>
</dbReference>
<gene>
    <name evidence="12" type="ORF">R1flu_020016</name>
</gene>
<comment type="caution">
    <text evidence="12">The sequence shown here is derived from an EMBL/GenBank/DDBJ whole genome shotgun (WGS) entry which is preliminary data.</text>
</comment>
<dbReference type="GO" id="GO:0006310">
    <property type="term" value="P:DNA recombination"/>
    <property type="evidence" value="ECO:0007669"/>
    <property type="project" value="UniProtKB-KW"/>
</dbReference>
<keyword evidence="6" id="KW-0238">DNA-binding</keyword>
<dbReference type="CDD" id="cd19489">
    <property type="entry name" value="Rad51D"/>
    <property type="match status" value="1"/>
</dbReference>
<keyword evidence="9" id="KW-0539">Nucleus</keyword>
<evidence type="ECO:0000313" key="13">
    <source>
        <dbReference type="Proteomes" id="UP001605036"/>
    </source>
</evidence>
<dbReference type="Proteomes" id="UP001605036">
    <property type="component" value="Unassembled WGS sequence"/>
</dbReference>
<dbReference type="Gene3D" id="3.40.50.300">
    <property type="entry name" value="P-loop containing nucleotide triphosphate hydrolases"/>
    <property type="match status" value="1"/>
</dbReference>
<reference evidence="12 13" key="1">
    <citation type="submission" date="2024-09" db="EMBL/GenBank/DDBJ databases">
        <title>Chromosome-scale assembly of Riccia fluitans.</title>
        <authorList>
            <person name="Paukszto L."/>
            <person name="Sawicki J."/>
            <person name="Karawczyk K."/>
            <person name="Piernik-Szablinska J."/>
            <person name="Szczecinska M."/>
            <person name="Mazdziarz M."/>
        </authorList>
    </citation>
    <scope>NUCLEOTIDE SEQUENCE [LARGE SCALE GENOMIC DNA]</scope>
    <source>
        <strain evidence="12">Rf_01</strain>
        <tissue evidence="12">Aerial parts of the thallus</tissue>
    </source>
</reference>
<dbReference type="InterPro" id="IPR047323">
    <property type="entry name" value="Rad51D_C"/>
</dbReference>
<comment type="similarity">
    <text evidence="2">Belongs to the RecA family. RAD51 subfamily.</text>
</comment>
<dbReference type="FunFam" id="3.40.50.300:FF:001665">
    <property type="entry name" value="DNA repair protein RAD51 4"/>
    <property type="match status" value="1"/>
</dbReference>
<dbReference type="EMBL" id="JBHFFA010000001">
    <property type="protein sequence ID" value="KAL2651888.1"/>
    <property type="molecule type" value="Genomic_DNA"/>
</dbReference>
<dbReference type="InterPro" id="IPR027417">
    <property type="entry name" value="P-loop_NTPase"/>
</dbReference>
<dbReference type="PANTHER" id="PTHR46457">
    <property type="entry name" value="DNA REPAIR PROTEIN RAD51 HOMOLOG 4"/>
    <property type="match status" value="1"/>
</dbReference>
<keyword evidence="7" id="KW-0233">DNA recombination</keyword>
<dbReference type="PANTHER" id="PTHR46457:SF1">
    <property type="entry name" value="DNA REPAIR PROTEIN RAD51 HOMOLOG 4"/>
    <property type="match status" value="1"/>
</dbReference>
<keyword evidence="5" id="KW-0067">ATP-binding</keyword>
<evidence type="ECO:0000256" key="6">
    <source>
        <dbReference type="ARBA" id="ARBA00023125"/>
    </source>
</evidence>
<dbReference type="SUPFAM" id="SSF52540">
    <property type="entry name" value="P-loop containing nucleoside triphosphate hydrolases"/>
    <property type="match status" value="1"/>
</dbReference>
<dbReference type="GO" id="GO:0005524">
    <property type="term" value="F:ATP binding"/>
    <property type="evidence" value="ECO:0007669"/>
    <property type="project" value="UniProtKB-KW"/>
</dbReference>
<dbReference type="AlphaFoldDB" id="A0ABD1ZKI7"/>
<dbReference type="Pfam" id="PF08423">
    <property type="entry name" value="Rad51"/>
    <property type="match status" value="1"/>
</dbReference>
<accession>A0ABD1ZKI7</accession>
<keyword evidence="4" id="KW-0227">DNA damage</keyword>
<evidence type="ECO:0000256" key="5">
    <source>
        <dbReference type="ARBA" id="ARBA00022840"/>
    </source>
</evidence>
<dbReference type="InterPro" id="IPR020588">
    <property type="entry name" value="RecA_ATP-bd"/>
</dbReference>
<proteinExistence type="inferred from homology"/>
<comment type="function">
    <text evidence="10">Involved in the homologous recombination repair (HRR) pathway of double-stranded DNA breaks arising during DNA replication or induced by DNA-damaging agents.</text>
</comment>
<evidence type="ECO:0000256" key="1">
    <source>
        <dbReference type="ARBA" id="ARBA00004123"/>
    </source>
</evidence>
<evidence type="ECO:0000256" key="4">
    <source>
        <dbReference type="ARBA" id="ARBA00022763"/>
    </source>
</evidence>
<dbReference type="PROSITE" id="PS50162">
    <property type="entry name" value="RECA_2"/>
    <property type="match status" value="1"/>
</dbReference>
<name>A0ABD1ZKI7_9MARC</name>
<dbReference type="GO" id="GO:0003677">
    <property type="term" value="F:DNA binding"/>
    <property type="evidence" value="ECO:0007669"/>
    <property type="project" value="UniProtKB-KW"/>
</dbReference>
<organism evidence="12 13">
    <name type="scientific">Riccia fluitans</name>
    <dbReference type="NCBI Taxonomy" id="41844"/>
    <lineage>
        <taxon>Eukaryota</taxon>
        <taxon>Viridiplantae</taxon>
        <taxon>Streptophyta</taxon>
        <taxon>Embryophyta</taxon>
        <taxon>Marchantiophyta</taxon>
        <taxon>Marchantiopsida</taxon>
        <taxon>Marchantiidae</taxon>
        <taxon>Marchantiales</taxon>
        <taxon>Ricciaceae</taxon>
        <taxon>Riccia</taxon>
    </lineage>
</organism>
<evidence type="ECO:0000256" key="3">
    <source>
        <dbReference type="ARBA" id="ARBA00022741"/>
    </source>
</evidence>
<keyword evidence="3" id="KW-0547">Nucleotide-binding</keyword>
<dbReference type="GO" id="GO:0005634">
    <property type="term" value="C:nucleus"/>
    <property type="evidence" value="ECO:0007669"/>
    <property type="project" value="UniProtKB-SubCell"/>
</dbReference>
<dbReference type="GO" id="GO:0006281">
    <property type="term" value="P:DNA repair"/>
    <property type="evidence" value="ECO:0007669"/>
    <property type="project" value="UniProtKB-KW"/>
</dbReference>
<evidence type="ECO:0000313" key="12">
    <source>
        <dbReference type="EMBL" id="KAL2651888.1"/>
    </source>
</evidence>
<evidence type="ECO:0000256" key="2">
    <source>
        <dbReference type="ARBA" id="ARBA00007095"/>
    </source>
</evidence>
<evidence type="ECO:0000256" key="10">
    <source>
        <dbReference type="ARBA" id="ARBA00056000"/>
    </source>
</evidence>
<evidence type="ECO:0000256" key="8">
    <source>
        <dbReference type="ARBA" id="ARBA00023204"/>
    </source>
</evidence>
<comment type="subcellular location">
    <subcellularLocation>
        <location evidence="1">Nucleus</location>
    </subcellularLocation>
</comment>